<evidence type="ECO:0000313" key="1">
    <source>
        <dbReference type="EMBL" id="KAI3370419.1"/>
    </source>
</evidence>
<dbReference type="EMBL" id="CM041537">
    <property type="protein sequence ID" value="KAI3370419.1"/>
    <property type="molecule type" value="Genomic_DNA"/>
</dbReference>
<name>A0ACB8WS53_9TELE</name>
<accession>A0ACB8WS53</accession>
<dbReference type="Proteomes" id="UP000831701">
    <property type="component" value="Chromosome 7"/>
</dbReference>
<proteinExistence type="predicted"/>
<reference evidence="1" key="1">
    <citation type="submission" date="2022-04" db="EMBL/GenBank/DDBJ databases">
        <title>Jade perch genome.</title>
        <authorList>
            <person name="Chao B."/>
        </authorList>
    </citation>
    <scope>NUCLEOTIDE SEQUENCE</scope>
    <source>
        <strain evidence="1">CB-2022</strain>
    </source>
</reference>
<organism evidence="1 2">
    <name type="scientific">Scortum barcoo</name>
    <name type="common">barcoo grunter</name>
    <dbReference type="NCBI Taxonomy" id="214431"/>
    <lineage>
        <taxon>Eukaryota</taxon>
        <taxon>Metazoa</taxon>
        <taxon>Chordata</taxon>
        <taxon>Craniata</taxon>
        <taxon>Vertebrata</taxon>
        <taxon>Euteleostomi</taxon>
        <taxon>Actinopterygii</taxon>
        <taxon>Neopterygii</taxon>
        <taxon>Teleostei</taxon>
        <taxon>Neoteleostei</taxon>
        <taxon>Acanthomorphata</taxon>
        <taxon>Eupercaria</taxon>
        <taxon>Centrarchiformes</taxon>
        <taxon>Terapontoidei</taxon>
        <taxon>Terapontidae</taxon>
        <taxon>Scortum</taxon>
    </lineage>
</organism>
<protein>
    <submittedName>
        <fullName evidence="1">Uncharacterized protein</fullName>
    </submittedName>
</protein>
<evidence type="ECO:0000313" key="2">
    <source>
        <dbReference type="Proteomes" id="UP000831701"/>
    </source>
</evidence>
<keyword evidence="2" id="KW-1185">Reference proteome</keyword>
<sequence length="1203" mass="133329">VQGCQDSKLQAERIAALQERKQALEALLNTRVGELKQVCLQEAELTGKLPRAFPLETGEKPPLVQRRAGLVPNTKAEDEAAQRKQMKDIFTGALYRHSESGRNVPNSKRTVHRGCHTEDTVMSESTSSMSDSTSHDNESSPSVAADQRSLSQPRLTVGSPDHRISRKLSPVEIYYEMRTRRNSVTSSVSPTHSLPRSASNVEGRSVPATPLLARTAPISVHVRSDASGGNGLKQWSGSLDVPYMIPLAQEGSSSDRRGCPYSSRARRSNSSEALLDRSSLPDDPAPRNGMPPRGGPYKSSETLTDGKLRHIHLGSPERHVDGSVEQAKMRLSMGGRGAGGGYNELLMDYIWGKQQRMQVQHHLYQSTGRIWQDMSSPRSSTAATPPHANGFSHSQVHLPSVAPPYSPMVLRGSQAELRRVKVTRTKSCGPFNSFATTYPGCHPAVSTELSGPSFSRRPPQFSLPTSEDSTRNLHKALALEGLRDWYLRNALGYPTAASKGHEAGISRLSHPHPLVHQAQSVQGEPAVHRSQIPQSASFHGHPLHGSFLPECCCRLGLSSDVLELWLIMSSSYAAAISALRSASSLNPPIKPSPHPSPDRAGSPQPSPQPSKPARCPPAVQLQPHSPESLGPYDEQQENPADYGIGGYYPVEIGEIFVDRYQVVKKLGWGHFSTVWLCWDMEKGRFVALKVVKSAQTFTETALDEIKLLKCVRDSDPKDLKRERIVQLIDDFRITGTNGEHVCMVLEVLGHQLLRWIIKSNYTGLPVPCVKSILRQVLQGLDYLHTKCKIIHTDIKPENILLRVDEVYIQKQAANTKLWQLPVSPAFTSSSGYEQKLQRKTGVQPEMRSSTHHHFIHFIKIFVFSHNWIMSVCVCHDFPQSLSNLLGKLTGVFHTLGEWSSKVSRSPIKRLTRKDRSRRGQENAPDHNQKDRHVLFSDVPAPSSTLSATCHSKPTGPNLTLRRRTLLLEEGLDSAPHSSRDSICSWAGLSTNAPLSGSRSVLLHQTADKKPPPPSPSSPRGISDSDALLDLLKPQNADKILIKIADLGNACWVHKHFTEDIQTCQYRSVEVLIGADYDTPADIWSAACMAFELATGDYLFDPQSGATFSREEDHIAHIIELLGPLPSQFALSGRNSKRYFNRKGQLRHISQLKPWSLFEILLDKYEWPREEAEQFSSFLLTMLELLPGKRATAAQCLRHPWITS</sequence>
<comment type="caution">
    <text evidence="1">The sequence shown here is derived from an EMBL/GenBank/DDBJ whole genome shotgun (WGS) entry which is preliminary data.</text>
</comment>
<gene>
    <name evidence="1" type="ORF">L3Q82_025190</name>
</gene>
<feature type="non-terminal residue" evidence="1">
    <location>
        <position position="1"/>
    </location>
</feature>